<name>A0A0S4LC73_9BACT</name>
<dbReference type="Proteomes" id="UP000199032">
    <property type="component" value="Unassembled WGS sequence"/>
</dbReference>
<keyword evidence="5" id="KW-1185">Reference proteome</keyword>
<feature type="repeat" description="TPR" evidence="3">
    <location>
        <begin position="721"/>
        <end position="754"/>
    </location>
</feature>
<dbReference type="PANTHER" id="PTHR45586:SF1">
    <property type="entry name" value="LIPOPOLYSACCHARIDE ASSEMBLY PROTEIN B"/>
    <property type="match status" value="1"/>
</dbReference>
<dbReference type="PROSITE" id="PS50005">
    <property type="entry name" value="TPR"/>
    <property type="match status" value="5"/>
</dbReference>
<protein>
    <submittedName>
        <fullName evidence="4">Uncharacterized protein</fullName>
    </submittedName>
</protein>
<feature type="repeat" description="TPR" evidence="3">
    <location>
        <begin position="171"/>
        <end position="204"/>
    </location>
</feature>
<reference evidence="4 5" key="1">
    <citation type="submission" date="2015-10" db="EMBL/GenBank/DDBJ databases">
        <authorList>
            <person name="Gilbert D.G."/>
        </authorList>
    </citation>
    <scope>NUCLEOTIDE SEQUENCE [LARGE SCALE GENOMIC DNA]</scope>
    <source>
        <strain evidence="4">COMA1</strain>
    </source>
</reference>
<dbReference type="STRING" id="1742972.COMA1_11643"/>
<dbReference type="InterPro" id="IPR019734">
    <property type="entry name" value="TPR_rpt"/>
</dbReference>
<dbReference type="AlphaFoldDB" id="A0A0S4LC73"/>
<gene>
    <name evidence="4" type="ORF">COMA1_11643</name>
</gene>
<keyword evidence="2 3" id="KW-0802">TPR repeat</keyword>
<dbReference type="SUPFAM" id="SSF48452">
    <property type="entry name" value="TPR-like"/>
    <property type="match status" value="3"/>
</dbReference>
<evidence type="ECO:0000256" key="3">
    <source>
        <dbReference type="PROSITE-ProRule" id="PRU00339"/>
    </source>
</evidence>
<feature type="repeat" description="TPR" evidence="3">
    <location>
        <begin position="35"/>
        <end position="68"/>
    </location>
</feature>
<dbReference type="OrthoDB" id="220004at2"/>
<accession>A0A0S4LC73</accession>
<dbReference type="Gene3D" id="1.25.40.10">
    <property type="entry name" value="Tetratricopeptide repeat domain"/>
    <property type="match status" value="5"/>
</dbReference>
<dbReference type="Pfam" id="PF13432">
    <property type="entry name" value="TPR_16"/>
    <property type="match status" value="6"/>
</dbReference>
<dbReference type="Pfam" id="PF14559">
    <property type="entry name" value="TPR_19"/>
    <property type="match status" value="1"/>
</dbReference>
<dbReference type="InterPro" id="IPR051012">
    <property type="entry name" value="CellSynth/LPSAsmb/PSIAsmb"/>
</dbReference>
<dbReference type="SMART" id="SM00028">
    <property type="entry name" value="TPR"/>
    <property type="match status" value="14"/>
</dbReference>
<keyword evidence="1" id="KW-0677">Repeat</keyword>
<dbReference type="InterPro" id="IPR003107">
    <property type="entry name" value="HAT"/>
</dbReference>
<evidence type="ECO:0000313" key="5">
    <source>
        <dbReference type="Proteomes" id="UP000199032"/>
    </source>
</evidence>
<dbReference type="PANTHER" id="PTHR45586">
    <property type="entry name" value="TPR REPEAT-CONTAINING PROTEIN PA4667"/>
    <property type="match status" value="1"/>
</dbReference>
<dbReference type="Pfam" id="PF13181">
    <property type="entry name" value="TPR_8"/>
    <property type="match status" value="1"/>
</dbReference>
<feature type="repeat" description="TPR" evidence="3">
    <location>
        <begin position="412"/>
        <end position="445"/>
    </location>
</feature>
<sequence length="802" mass="88493">MTGEGGKVMKRYAVLWMVALLVGGLVACGGPEERKEKYRLRAQDYFQQGDYAKARVELRNVLQIDPKDVDAYLLYAQVEEKERNYRNAAGAYQQVIELSPGHDRAMVKLAKYYLEFRALEQAGKLADQLLTGRPEHAQARAIKIAIVALGGNLNGAVTQAEQLVTDAPTEIDAVLLMASLYTSTQRPAEAMPHLRRALGANPSNLELLDAVATTSMKLGKLADAESTFEQIAKLEPTILSHRLRQVAFYDQQQQYDKAEAILQEAIRLNPEDEQRRMAQVDYIARRRGVEQAEAVLQQAKKELPHAGKLWFALGRLYESTKRGDKAREVYRDIQKEFAGKPEASEAQVKLAGMDWGAGKTEDAERQIEAVLKDNPRSTDALMLRGQIALKRGKGQDAVLDFRSILKDQPELVEGHVLLARAYLLTGEQSLARESLDRAVALKPSMTEAHTLLVGLDAAAGQLKEAKQRLDLLITQDPNNVALLGMQFQLQLQEKDWGKSHDTLKQLRRAGANEALASLAEGHVALGQQQWDAAESAYNKAAQQHPTAPEPLLALVQLDMRRGRPVHAQKRLEGVLAKFPDHPYADGFLGELLLTKGDPASAVAHFEAATRLNPKWTTPWVHLARARFGQKQVGEGDAALLKGLEANPKHEQLRLMLALSLTAQRRHDEAITQYETVLKHAPGSLLAANNLAVALVDHKGDAQSLERALALSRGFESQKPNPYLLDTLGWAYYKSGNGVDAVRILQKATTLVPEHPILNYHLGSAYAKAGQRAEAVAHLKKALASSTVFDWTDTAKTLLGEVS</sequence>
<evidence type="ECO:0000256" key="1">
    <source>
        <dbReference type="ARBA" id="ARBA00022737"/>
    </source>
</evidence>
<proteinExistence type="predicted"/>
<evidence type="ECO:0000313" key="4">
    <source>
        <dbReference type="EMBL" id="CUS34330.1"/>
    </source>
</evidence>
<evidence type="ECO:0000256" key="2">
    <source>
        <dbReference type="ARBA" id="ARBA00022803"/>
    </source>
</evidence>
<dbReference type="PROSITE" id="PS51257">
    <property type="entry name" value="PROKAR_LIPOPROTEIN"/>
    <property type="match status" value="1"/>
</dbReference>
<dbReference type="EMBL" id="CZQA01000001">
    <property type="protein sequence ID" value="CUS34330.1"/>
    <property type="molecule type" value="Genomic_DNA"/>
</dbReference>
<feature type="repeat" description="TPR" evidence="3">
    <location>
        <begin position="69"/>
        <end position="102"/>
    </location>
</feature>
<dbReference type="InterPro" id="IPR011990">
    <property type="entry name" value="TPR-like_helical_dom_sf"/>
</dbReference>
<organism evidence="4 5">
    <name type="scientific">Candidatus Nitrospira nitrosa</name>
    <dbReference type="NCBI Taxonomy" id="1742972"/>
    <lineage>
        <taxon>Bacteria</taxon>
        <taxon>Pseudomonadati</taxon>
        <taxon>Nitrospirota</taxon>
        <taxon>Nitrospiria</taxon>
        <taxon>Nitrospirales</taxon>
        <taxon>Nitrospiraceae</taxon>
        <taxon>Nitrospira</taxon>
    </lineage>
</organism>
<dbReference type="SMART" id="SM00386">
    <property type="entry name" value="HAT"/>
    <property type="match status" value="4"/>
</dbReference>
<dbReference type="GO" id="GO:0006396">
    <property type="term" value="P:RNA processing"/>
    <property type="evidence" value="ECO:0007669"/>
    <property type="project" value="InterPro"/>
</dbReference>